<reference evidence="2 3" key="1">
    <citation type="journal article" date="2016" name="Int. J. Syst. Evol. Microbiol.">
        <title>Arsenicitalea aurantiaca gen. nov., sp. nov., a new member of the family Hyphomicrobiaceae, isolated from high-arsenic sediment.</title>
        <authorList>
            <person name="Mu Y."/>
            <person name="Zhou L."/>
            <person name="Zeng X.C."/>
            <person name="Liu L."/>
            <person name="Pan Y."/>
            <person name="Chen X."/>
            <person name="Wang J."/>
            <person name="Li S."/>
            <person name="Li W.J."/>
            <person name="Wang Y."/>
        </authorList>
    </citation>
    <scope>NUCLEOTIDE SEQUENCE [LARGE SCALE GENOMIC DNA]</scope>
    <source>
        <strain evidence="2 3">42-50</strain>
    </source>
</reference>
<sequence length="304" mass="32073">MARGTQKQEQLSRMAQPPIVVTGADAPLGKATAFALAARGIPLILIAPEGQAGRDAQAELVHGSGNPDIALELADLADPLELREAAERILARHARLAGFVHAAVARYETEGHTAASIEMTRAVNHLAPFLLTYLLLPPLAAEAGFSPEGKTGDRPPGRARILVATSPRHAPLAPATPFDPDRAFAAAQFANVQMVFELSRRLDGSGITANAIVPSLAAPRLEGLARRWRHKGPGAIAHSLARRRAGQGERVAHLAIDSGTGVLNGAYVVRNRPARAHPAAYDEAAAQRLWQESEIALGIGLVEA</sequence>
<dbReference type="PANTHER" id="PTHR43157:SF31">
    <property type="entry name" value="PHOSPHATIDYLINOSITOL-GLYCAN BIOSYNTHESIS CLASS F PROTEIN"/>
    <property type="match status" value="1"/>
</dbReference>
<comment type="caution">
    <text evidence="2">The sequence shown here is derived from an EMBL/GenBank/DDBJ whole genome shotgun (WGS) entry which is preliminary data.</text>
</comment>
<dbReference type="SUPFAM" id="SSF51735">
    <property type="entry name" value="NAD(P)-binding Rossmann-fold domains"/>
    <property type="match status" value="1"/>
</dbReference>
<gene>
    <name evidence="2" type="ORF">EMQ25_16205</name>
</gene>
<dbReference type="InterPro" id="IPR036291">
    <property type="entry name" value="NAD(P)-bd_dom_sf"/>
</dbReference>
<dbReference type="EMBL" id="RZNJ01000007">
    <property type="protein sequence ID" value="RUT28520.1"/>
    <property type="molecule type" value="Genomic_DNA"/>
</dbReference>
<dbReference type="PANTHER" id="PTHR43157">
    <property type="entry name" value="PHOSPHATIDYLINOSITOL-GLYCAN BIOSYNTHESIS CLASS F PROTEIN-RELATED"/>
    <property type="match status" value="1"/>
</dbReference>
<evidence type="ECO:0000313" key="2">
    <source>
        <dbReference type="EMBL" id="RUT28520.1"/>
    </source>
</evidence>
<dbReference type="AlphaFoldDB" id="A0A433X381"/>
<organism evidence="2 3">
    <name type="scientific">Arsenicitalea aurantiaca</name>
    <dbReference type="NCBI Taxonomy" id="1783274"/>
    <lineage>
        <taxon>Bacteria</taxon>
        <taxon>Pseudomonadati</taxon>
        <taxon>Pseudomonadota</taxon>
        <taxon>Alphaproteobacteria</taxon>
        <taxon>Hyphomicrobiales</taxon>
        <taxon>Devosiaceae</taxon>
        <taxon>Arsenicitalea</taxon>
    </lineage>
</organism>
<evidence type="ECO:0000313" key="3">
    <source>
        <dbReference type="Proteomes" id="UP000281547"/>
    </source>
</evidence>
<evidence type="ECO:0000256" key="1">
    <source>
        <dbReference type="ARBA" id="ARBA00023002"/>
    </source>
</evidence>
<proteinExistence type="predicted"/>
<dbReference type="Gene3D" id="3.40.50.720">
    <property type="entry name" value="NAD(P)-binding Rossmann-like Domain"/>
    <property type="match status" value="1"/>
</dbReference>
<keyword evidence="3" id="KW-1185">Reference proteome</keyword>
<name>A0A433X381_9HYPH</name>
<dbReference type="InterPro" id="IPR002347">
    <property type="entry name" value="SDR_fam"/>
</dbReference>
<dbReference type="Pfam" id="PF00106">
    <property type="entry name" value="adh_short"/>
    <property type="match status" value="1"/>
</dbReference>
<accession>A0A433X381</accession>
<protein>
    <submittedName>
        <fullName evidence="2">SDR family NAD(P)-dependent oxidoreductase</fullName>
    </submittedName>
</protein>
<dbReference type="Proteomes" id="UP000281547">
    <property type="component" value="Unassembled WGS sequence"/>
</dbReference>
<dbReference type="GO" id="GO:0016491">
    <property type="term" value="F:oxidoreductase activity"/>
    <property type="evidence" value="ECO:0007669"/>
    <property type="project" value="UniProtKB-KW"/>
</dbReference>
<keyword evidence="1" id="KW-0560">Oxidoreductase</keyword>